<dbReference type="EMBL" id="QLOE01000001">
    <property type="protein sequence ID" value="RAO79801.1"/>
    <property type="molecule type" value="Genomic_DNA"/>
</dbReference>
<accession>A0A328PEU5</accession>
<evidence type="ECO:0000313" key="2">
    <source>
        <dbReference type="Proteomes" id="UP000249782"/>
    </source>
</evidence>
<evidence type="ECO:0000313" key="1">
    <source>
        <dbReference type="EMBL" id="RAO79801.1"/>
    </source>
</evidence>
<sequence length="203" mass="23228">MPRKHLLVAAGLIIIFLIIFFKPPGDNKPKTFSKDNVSFVYPADWEEAPSLTYPADWGETNVTNVSEELGEMLNYSMFSVRDTHDKKTRFDVLDVGSASSLEELVNFYKSARSGKTSYYKPNTGLMIIHEGSKIDSENSLTINGMRAYQIISTSHSGKYKYVVIFIEKIPGEKYYQIVFSCKIEKFEEEKKNFEFIINSLKIT</sequence>
<protein>
    <recommendedName>
        <fullName evidence="3">PsbP C-terminal domain-containing protein</fullName>
    </recommendedName>
</protein>
<keyword evidence="2" id="KW-1185">Reference proteome</keyword>
<evidence type="ECO:0008006" key="3">
    <source>
        <dbReference type="Google" id="ProtNLM"/>
    </source>
</evidence>
<dbReference type="Pfam" id="PF18933">
    <property type="entry name" value="PsbP_2"/>
    <property type="match status" value="1"/>
</dbReference>
<proteinExistence type="predicted"/>
<name>A0A328PEU5_9EURY</name>
<organism evidence="1 2">
    <name type="scientific">Methanothermobacter tenebrarum</name>
    <dbReference type="NCBI Taxonomy" id="680118"/>
    <lineage>
        <taxon>Archaea</taxon>
        <taxon>Methanobacteriati</taxon>
        <taxon>Methanobacteriota</taxon>
        <taxon>Methanomada group</taxon>
        <taxon>Methanobacteria</taxon>
        <taxon>Methanobacteriales</taxon>
        <taxon>Methanobacteriaceae</taxon>
        <taxon>Methanothermobacter</taxon>
    </lineage>
</organism>
<dbReference type="RefSeq" id="WP_112093111.1">
    <property type="nucleotide sequence ID" value="NZ_QLOE01000001.1"/>
</dbReference>
<dbReference type="Gene3D" id="3.40.1000.10">
    <property type="entry name" value="Mog1/PsbP, alpha/beta/alpha sandwich"/>
    <property type="match status" value="1"/>
</dbReference>
<dbReference type="AlphaFoldDB" id="A0A328PEU5"/>
<dbReference type="Proteomes" id="UP000249782">
    <property type="component" value="Unassembled WGS sequence"/>
</dbReference>
<comment type="caution">
    <text evidence="1">The sequence shown here is derived from an EMBL/GenBank/DDBJ whole genome shotgun (WGS) entry which is preliminary data.</text>
</comment>
<gene>
    <name evidence="1" type="ORF">DPC56_00510</name>
</gene>
<reference evidence="1 2" key="1">
    <citation type="submission" date="2018-06" db="EMBL/GenBank/DDBJ databases">
        <title>Draft genome sequence of hyperthermophilic methanogen Methanothermobacter tenebrarum sp. MCM-B 1447.</title>
        <authorList>
            <person name="Pore S.D."/>
            <person name="Dagar S."/>
            <person name="Dhakephalkar P.K."/>
        </authorList>
    </citation>
    <scope>NUCLEOTIDE SEQUENCE [LARGE SCALE GENOMIC DNA]</scope>
    <source>
        <strain evidence="1 2">MCM B 1447</strain>
    </source>
</reference>